<feature type="transmembrane region" description="Helical" evidence="2">
    <location>
        <begin position="63"/>
        <end position="84"/>
    </location>
</feature>
<dbReference type="EMBL" id="JAAMPI010001500">
    <property type="protein sequence ID" value="KAF4624975.1"/>
    <property type="molecule type" value="Genomic_DNA"/>
</dbReference>
<protein>
    <submittedName>
        <fullName evidence="4">Uncharacterized protein</fullName>
    </submittedName>
</protein>
<accession>A0A8H4VYH3</accession>
<dbReference type="Proteomes" id="UP000566819">
    <property type="component" value="Unassembled WGS sequence"/>
</dbReference>
<feature type="signal peptide" evidence="3">
    <location>
        <begin position="1"/>
        <end position="27"/>
    </location>
</feature>
<comment type="caution">
    <text evidence="4">The sequence shown here is derived from an EMBL/GenBank/DDBJ whole genome shotgun (WGS) entry which is preliminary data.</text>
</comment>
<keyword evidence="3" id="KW-0732">Signal</keyword>
<evidence type="ECO:0000313" key="5">
    <source>
        <dbReference type="Proteomes" id="UP000566819"/>
    </source>
</evidence>
<feature type="region of interest" description="Disordered" evidence="1">
    <location>
        <begin position="145"/>
        <end position="232"/>
    </location>
</feature>
<evidence type="ECO:0000256" key="1">
    <source>
        <dbReference type="SAM" id="MobiDB-lite"/>
    </source>
</evidence>
<feature type="region of interest" description="Disordered" evidence="1">
    <location>
        <begin position="90"/>
        <end position="115"/>
    </location>
</feature>
<feature type="compositionally biased region" description="Basic and acidic residues" evidence="1">
    <location>
        <begin position="145"/>
        <end position="158"/>
    </location>
</feature>
<gene>
    <name evidence="4" type="ORF">G7Y89_g13191</name>
</gene>
<keyword evidence="2" id="KW-1133">Transmembrane helix</keyword>
<feature type="chain" id="PRO_5034156864" evidence="3">
    <location>
        <begin position="28"/>
        <end position="232"/>
    </location>
</feature>
<keyword evidence="5" id="KW-1185">Reference proteome</keyword>
<evidence type="ECO:0000256" key="3">
    <source>
        <dbReference type="SAM" id="SignalP"/>
    </source>
</evidence>
<name>A0A8H4VYH3_9HELO</name>
<dbReference type="AlphaFoldDB" id="A0A8H4VYH3"/>
<proteinExistence type="predicted"/>
<keyword evidence="2" id="KW-0812">Transmembrane</keyword>
<keyword evidence="2" id="KW-0472">Membrane</keyword>
<evidence type="ECO:0000256" key="2">
    <source>
        <dbReference type="SAM" id="Phobius"/>
    </source>
</evidence>
<sequence>MAPQQFKNVLLAIVARLPTSLLDLANATRLINATAVIKGNGQWTPTQVPAGPPAHRTSVMVGVGYFFAGFFAFCFVMFLIARAVRWVKSRGRGRQQNGGPERDLEMGAFPSKPVLPTDLESIRQKQREADTRKLACHAKELAKIQQEEIERPERVRREEEEEATRQARPKRVPMGPDGTGHRGRGTWTDRPGMFSDGSGSEVAHDPQLRQPECNNPLHPNSFLPGRRTTREN</sequence>
<organism evidence="4 5">
    <name type="scientific">Cudoniella acicularis</name>
    <dbReference type="NCBI Taxonomy" id="354080"/>
    <lineage>
        <taxon>Eukaryota</taxon>
        <taxon>Fungi</taxon>
        <taxon>Dikarya</taxon>
        <taxon>Ascomycota</taxon>
        <taxon>Pezizomycotina</taxon>
        <taxon>Leotiomycetes</taxon>
        <taxon>Helotiales</taxon>
        <taxon>Tricladiaceae</taxon>
        <taxon>Cudoniella</taxon>
    </lineage>
</organism>
<evidence type="ECO:0000313" key="4">
    <source>
        <dbReference type="EMBL" id="KAF4624975.1"/>
    </source>
</evidence>
<reference evidence="4 5" key="1">
    <citation type="submission" date="2020-03" db="EMBL/GenBank/DDBJ databases">
        <title>Draft Genome Sequence of Cudoniella acicularis.</title>
        <authorList>
            <person name="Buettner E."/>
            <person name="Kellner H."/>
        </authorList>
    </citation>
    <scope>NUCLEOTIDE SEQUENCE [LARGE SCALE GENOMIC DNA]</scope>
    <source>
        <strain evidence="4 5">DSM 108380</strain>
    </source>
</reference>